<keyword evidence="2 7" id="KW-0813">Transport</keyword>
<dbReference type="Proteomes" id="UP000246132">
    <property type="component" value="Unassembled WGS sequence"/>
</dbReference>
<evidence type="ECO:0000256" key="4">
    <source>
        <dbReference type="ARBA" id="ARBA00022692"/>
    </source>
</evidence>
<proteinExistence type="inferred from homology"/>
<dbReference type="SUPFAM" id="SSF161098">
    <property type="entry name" value="MetI-like"/>
    <property type="match status" value="1"/>
</dbReference>
<evidence type="ECO:0000259" key="8">
    <source>
        <dbReference type="PROSITE" id="PS50928"/>
    </source>
</evidence>
<evidence type="ECO:0000256" key="2">
    <source>
        <dbReference type="ARBA" id="ARBA00022448"/>
    </source>
</evidence>
<keyword evidence="3" id="KW-1003">Cell membrane</keyword>
<keyword evidence="10" id="KW-1185">Reference proteome</keyword>
<keyword evidence="6 7" id="KW-0472">Membrane</keyword>
<dbReference type="PROSITE" id="PS50928">
    <property type="entry name" value="ABC_TM1"/>
    <property type="match status" value="1"/>
</dbReference>
<feature type="transmembrane region" description="Helical" evidence="7">
    <location>
        <begin position="12"/>
        <end position="31"/>
    </location>
</feature>
<dbReference type="InterPro" id="IPR050901">
    <property type="entry name" value="BP-dep_ABC_trans_perm"/>
</dbReference>
<dbReference type="Gene3D" id="1.10.3720.10">
    <property type="entry name" value="MetI-like"/>
    <property type="match status" value="1"/>
</dbReference>
<accession>A0A3A8ACW9</accession>
<evidence type="ECO:0000256" key="6">
    <source>
        <dbReference type="ARBA" id="ARBA00023136"/>
    </source>
</evidence>
<gene>
    <name evidence="9" type="ORF">DEM25_008470</name>
</gene>
<dbReference type="InterPro" id="IPR035906">
    <property type="entry name" value="MetI-like_sf"/>
</dbReference>
<evidence type="ECO:0000256" key="5">
    <source>
        <dbReference type="ARBA" id="ARBA00022989"/>
    </source>
</evidence>
<dbReference type="InterPro" id="IPR000515">
    <property type="entry name" value="MetI-like"/>
</dbReference>
<sequence length="277" mass="30536">MTAPAWLKTTGFYTLVAIIVIQALFPFYYAVLTSLEDGQALFDVNYLPAVFDLSNYRSMLSDGVFGKQIVNSVFVATVTVIISLFLAITASFALARIRFRGRGLLLLTILSVSMFPQIAVLSGLFELVRAFGLFNSLWSLVFSYMIFTLPFTVWVLTTFMRALPVEIEEAAIMDGASSFTIIRRIFVPLLWPAMVTTGLLAFIQAWNEFLFALTFLSTDAQRTVPVAIALISGRSEFEVPWGNIMAASVVVTLPLVVLVLIFQRRIVSGLTAGAVKG</sequence>
<keyword evidence="5 7" id="KW-1133">Transmembrane helix</keyword>
<dbReference type="GO" id="GO:0005886">
    <property type="term" value="C:plasma membrane"/>
    <property type="evidence" value="ECO:0007669"/>
    <property type="project" value="UniProtKB-SubCell"/>
</dbReference>
<feature type="transmembrane region" description="Helical" evidence="7">
    <location>
        <begin position="104"/>
        <end position="125"/>
    </location>
</feature>
<evidence type="ECO:0000256" key="1">
    <source>
        <dbReference type="ARBA" id="ARBA00004651"/>
    </source>
</evidence>
<organism evidence="9 10">
    <name type="scientific">Oceaniradius stylonematis</name>
    <dbReference type="NCBI Taxonomy" id="2184161"/>
    <lineage>
        <taxon>Bacteria</taxon>
        <taxon>Pseudomonadati</taxon>
        <taxon>Pseudomonadota</taxon>
        <taxon>Alphaproteobacteria</taxon>
        <taxon>Hyphomicrobiales</taxon>
        <taxon>Ahrensiaceae</taxon>
        <taxon>Oceaniradius</taxon>
    </lineage>
</organism>
<dbReference type="OrthoDB" id="9815445at2"/>
<comment type="similarity">
    <text evidence="7">Belongs to the binding-protein-dependent transport system permease family.</text>
</comment>
<evidence type="ECO:0000313" key="9">
    <source>
        <dbReference type="EMBL" id="RKF07766.1"/>
    </source>
</evidence>
<reference evidence="9 10" key="1">
    <citation type="journal article" date="2018" name="Int. J. Syst. Bacteriol.">
        <title>Oceaniradius stylonemae gen. nov., sp. nov., isolated from a red alga, Stylonema cornu-cervi.</title>
        <authorList>
            <person name="Jeong S."/>
        </authorList>
    </citation>
    <scope>NUCLEOTIDE SEQUENCE [LARGE SCALE GENOMIC DNA]</scope>
    <source>
        <strain evidence="9 10">StC1</strain>
    </source>
</reference>
<protein>
    <submittedName>
        <fullName evidence="9">Carbohydrate ABC transporter permease</fullName>
    </submittedName>
</protein>
<dbReference type="AlphaFoldDB" id="A0A3A8ACW9"/>
<feature type="transmembrane region" description="Helical" evidence="7">
    <location>
        <begin position="69"/>
        <end position="92"/>
    </location>
</feature>
<dbReference type="Pfam" id="PF00528">
    <property type="entry name" value="BPD_transp_1"/>
    <property type="match status" value="1"/>
</dbReference>
<evidence type="ECO:0000313" key="10">
    <source>
        <dbReference type="Proteomes" id="UP000246132"/>
    </source>
</evidence>
<feature type="domain" description="ABC transmembrane type-1" evidence="8">
    <location>
        <begin position="69"/>
        <end position="262"/>
    </location>
</feature>
<keyword evidence="4 7" id="KW-0812">Transmembrane</keyword>
<feature type="transmembrane region" description="Helical" evidence="7">
    <location>
        <begin position="185"/>
        <end position="206"/>
    </location>
</feature>
<feature type="transmembrane region" description="Helical" evidence="7">
    <location>
        <begin position="244"/>
        <end position="262"/>
    </location>
</feature>
<dbReference type="GO" id="GO:0055085">
    <property type="term" value="P:transmembrane transport"/>
    <property type="evidence" value="ECO:0007669"/>
    <property type="project" value="InterPro"/>
</dbReference>
<evidence type="ECO:0000256" key="7">
    <source>
        <dbReference type="RuleBase" id="RU363032"/>
    </source>
</evidence>
<dbReference type="PANTHER" id="PTHR32243:SF18">
    <property type="entry name" value="INNER MEMBRANE ABC TRANSPORTER PERMEASE PROTEIN YCJP"/>
    <property type="match status" value="1"/>
</dbReference>
<dbReference type="EMBL" id="QFWV02000004">
    <property type="protein sequence ID" value="RKF07766.1"/>
    <property type="molecule type" value="Genomic_DNA"/>
</dbReference>
<dbReference type="RefSeq" id="WP_109765292.1">
    <property type="nucleotide sequence ID" value="NZ_QFWV02000004.1"/>
</dbReference>
<dbReference type="PANTHER" id="PTHR32243">
    <property type="entry name" value="MALTOSE TRANSPORT SYSTEM PERMEASE-RELATED"/>
    <property type="match status" value="1"/>
</dbReference>
<feature type="transmembrane region" description="Helical" evidence="7">
    <location>
        <begin position="137"/>
        <end position="164"/>
    </location>
</feature>
<comment type="subcellular location">
    <subcellularLocation>
        <location evidence="1 7">Cell membrane</location>
        <topology evidence="1 7">Multi-pass membrane protein</topology>
    </subcellularLocation>
</comment>
<comment type="caution">
    <text evidence="9">The sequence shown here is derived from an EMBL/GenBank/DDBJ whole genome shotgun (WGS) entry which is preliminary data.</text>
</comment>
<evidence type="ECO:0000256" key="3">
    <source>
        <dbReference type="ARBA" id="ARBA00022475"/>
    </source>
</evidence>
<name>A0A3A8ACW9_9HYPH</name>
<dbReference type="CDD" id="cd06261">
    <property type="entry name" value="TM_PBP2"/>
    <property type="match status" value="1"/>
</dbReference>